<dbReference type="eggNOG" id="COG3852">
    <property type="taxonomic scope" value="Bacteria"/>
</dbReference>
<dbReference type="PROSITE" id="PS50109">
    <property type="entry name" value="HIS_KIN"/>
    <property type="match status" value="1"/>
</dbReference>
<dbReference type="Gene3D" id="3.30.565.10">
    <property type="entry name" value="Histidine kinase-like ATPase, C-terminal domain"/>
    <property type="match status" value="1"/>
</dbReference>
<dbReference type="InterPro" id="IPR005467">
    <property type="entry name" value="His_kinase_dom"/>
</dbReference>
<evidence type="ECO:0000256" key="2">
    <source>
        <dbReference type="ARBA" id="ARBA00034247"/>
    </source>
</evidence>
<dbReference type="PROSITE" id="PS50112">
    <property type="entry name" value="PAS"/>
    <property type="match status" value="1"/>
</dbReference>
<sequence>MDQQPQDRVVVIDEDNASCSLVSRLLATLNYATPDCLSPDSADEAMKRANYDLAFIDITASRRGGIELARRLRNKLPHCVTILMSCQASFDDAVEAMRSGAHDILRKPVDGHELALALNRYQEQKRLRARVLQAEKQYVRLVQNIPVLVFSLRPDMSLAFVNQASQELLGYQPFEAVIEPRWLPSRLHPDDSERMLVQLAAAMDCRSPFTSQCRLIHRSGQTIHTLIKSISCSATEDEGPLLQGVILDITDRVLLEQALIQEEKLKTLQVISEEVAHEVRNPLTSIAGFATRLGRKHPESGETTEIILMEARRLEKLLNRIRNYLSPVRVTQQACAMNTLLTECVHLLFMDLQKQGVWCVLDLAQDLPQVFADPDLLSQVCVNLMLTSLREMPSGQVLTIRSFSSGGAVQVQFRYQAAAGAGSQDPEKLFMPFDQGGQSLGLALAYRLVQNMGGLLTFSMESGQSVFTASLPRLSREGGMLFSERRLAPSTTTSVRTSPRASVGECSFEELLDREWVLALRKRDPIALILADVDHFESYIGMYGRKHAEEALQRIFEALKSSLRRPADFATRLSEQQFAAVLPDTNEFGALIVAETLRQGVADQAILHEGARLAGKLTISVGVASFIPSNETTSLDLLAEASRSLYQAKLKGRNRVYAPGMKAEESSTGKAKAG</sequence>
<dbReference type="GO" id="GO:0052621">
    <property type="term" value="F:diguanylate cyclase activity"/>
    <property type="evidence" value="ECO:0007669"/>
    <property type="project" value="UniProtKB-EC"/>
</dbReference>
<dbReference type="SUPFAM" id="SSF47384">
    <property type="entry name" value="Homodimeric domain of signal transducing histidine kinase"/>
    <property type="match status" value="1"/>
</dbReference>
<dbReference type="Pfam" id="PF00512">
    <property type="entry name" value="HisKA"/>
    <property type="match status" value="1"/>
</dbReference>
<dbReference type="Pfam" id="PF00072">
    <property type="entry name" value="Response_reg"/>
    <property type="match status" value="1"/>
</dbReference>
<dbReference type="NCBIfam" id="TIGR00254">
    <property type="entry name" value="GGDEF"/>
    <property type="match status" value="1"/>
</dbReference>
<dbReference type="GO" id="GO:0005886">
    <property type="term" value="C:plasma membrane"/>
    <property type="evidence" value="ECO:0007669"/>
    <property type="project" value="TreeGrafter"/>
</dbReference>
<evidence type="ECO:0000259" key="7">
    <source>
        <dbReference type="PROSITE" id="PS50887"/>
    </source>
</evidence>
<dbReference type="InterPro" id="IPR003594">
    <property type="entry name" value="HATPase_dom"/>
</dbReference>
<comment type="catalytic activity">
    <reaction evidence="1">
        <text>ATP + protein L-histidine = ADP + protein N-phospho-L-histidine.</text>
        <dbReference type="EC" id="2.7.13.3"/>
    </reaction>
</comment>
<dbReference type="InterPro" id="IPR029787">
    <property type="entry name" value="Nucleotide_cyclase"/>
</dbReference>
<dbReference type="PANTHER" id="PTHR45138">
    <property type="entry name" value="REGULATORY COMPONENTS OF SENSORY TRANSDUCTION SYSTEM"/>
    <property type="match status" value="1"/>
</dbReference>
<name>F3Z1F4_DESAF</name>
<comment type="catalytic activity">
    <reaction evidence="2">
        <text>2 GTP = 3',3'-c-di-GMP + 2 diphosphate</text>
        <dbReference type="Rhea" id="RHEA:24898"/>
        <dbReference type="ChEBI" id="CHEBI:33019"/>
        <dbReference type="ChEBI" id="CHEBI:37565"/>
        <dbReference type="ChEBI" id="CHEBI:58805"/>
        <dbReference type="EC" id="2.7.7.65"/>
    </reaction>
</comment>
<dbReference type="InterPro" id="IPR036890">
    <property type="entry name" value="HATPase_C_sf"/>
</dbReference>
<dbReference type="NCBIfam" id="TIGR00229">
    <property type="entry name" value="sensory_box"/>
    <property type="match status" value="1"/>
</dbReference>
<protein>
    <submittedName>
        <fullName evidence="8">Response regulator receiver modulated diguanylate cyclase</fullName>
    </submittedName>
</protein>
<feature type="domain" description="Response regulatory" evidence="5">
    <location>
        <begin position="8"/>
        <end position="122"/>
    </location>
</feature>
<reference evidence="8 9" key="1">
    <citation type="journal article" date="2011" name="J. Bacteriol.">
        <title>Genome sequence of the mercury-methylating and pleomorphic Desulfovibrio africanus Strain Walvis Bay.</title>
        <authorList>
            <person name="Brown S.D."/>
            <person name="Wall J.D."/>
            <person name="Kucken A.M."/>
            <person name="Gilmour C.C."/>
            <person name="Podar M."/>
            <person name="Brandt C.C."/>
            <person name="Teshima H."/>
            <person name="Detter J.C."/>
            <person name="Han C.S."/>
            <person name="Land M.L."/>
            <person name="Lucas S."/>
            <person name="Han J."/>
            <person name="Pennacchio L."/>
            <person name="Nolan M."/>
            <person name="Pitluck S."/>
            <person name="Woyke T."/>
            <person name="Goodwin L."/>
            <person name="Palumbo A.V."/>
            <person name="Elias D.A."/>
        </authorList>
    </citation>
    <scope>NUCLEOTIDE SEQUENCE [LARGE SCALE GENOMIC DNA]</scope>
    <source>
        <strain evidence="8 9">Walvis Bay</strain>
    </source>
</reference>
<evidence type="ECO:0000313" key="9">
    <source>
        <dbReference type="Proteomes" id="UP000007844"/>
    </source>
</evidence>
<dbReference type="Pfam" id="PF00990">
    <property type="entry name" value="GGDEF"/>
    <property type="match status" value="1"/>
</dbReference>
<dbReference type="InterPro" id="IPR003661">
    <property type="entry name" value="HisK_dim/P_dom"/>
</dbReference>
<dbReference type="SMART" id="SM00388">
    <property type="entry name" value="HisKA"/>
    <property type="match status" value="1"/>
</dbReference>
<dbReference type="PROSITE" id="PS50110">
    <property type="entry name" value="RESPONSE_REGULATORY"/>
    <property type="match status" value="1"/>
</dbReference>
<dbReference type="GO" id="GO:1902201">
    <property type="term" value="P:negative regulation of bacterial-type flagellum-dependent cell motility"/>
    <property type="evidence" value="ECO:0007669"/>
    <property type="project" value="TreeGrafter"/>
</dbReference>
<dbReference type="Proteomes" id="UP000007844">
    <property type="component" value="Chromosome"/>
</dbReference>
<dbReference type="InterPro" id="IPR043128">
    <property type="entry name" value="Rev_trsase/Diguanyl_cyclase"/>
</dbReference>
<dbReference type="PANTHER" id="PTHR45138:SF9">
    <property type="entry name" value="DIGUANYLATE CYCLASE DGCM-RELATED"/>
    <property type="match status" value="1"/>
</dbReference>
<dbReference type="InterPro" id="IPR000160">
    <property type="entry name" value="GGDEF_dom"/>
</dbReference>
<keyword evidence="3" id="KW-0597">Phosphoprotein</keyword>
<dbReference type="SUPFAM" id="SSF55785">
    <property type="entry name" value="PYP-like sensor domain (PAS domain)"/>
    <property type="match status" value="1"/>
</dbReference>
<proteinExistence type="predicted"/>
<feature type="modified residue" description="4-aspartylphosphate" evidence="3">
    <location>
        <position position="57"/>
    </location>
</feature>
<evidence type="ECO:0000256" key="1">
    <source>
        <dbReference type="ARBA" id="ARBA00000085"/>
    </source>
</evidence>
<dbReference type="eggNOG" id="COG3706">
    <property type="taxonomic scope" value="Bacteria"/>
</dbReference>
<organism evidence="8 9">
    <name type="scientific">Desulfocurvibacter africanus subsp. africanus str. Walvis Bay</name>
    <dbReference type="NCBI Taxonomy" id="690850"/>
    <lineage>
        <taxon>Bacteria</taxon>
        <taxon>Pseudomonadati</taxon>
        <taxon>Thermodesulfobacteriota</taxon>
        <taxon>Desulfovibrionia</taxon>
        <taxon>Desulfovibrionales</taxon>
        <taxon>Desulfovibrionaceae</taxon>
        <taxon>Desulfocurvibacter</taxon>
    </lineage>
</organism>
<dbReference type="CDD" id="cd00082">
    <property type="entry name" value="HisKA"/>
    <property type="match status" value="1"/>
</dbReference>
<gene>
    <name evidence="8" type="ORF">Desaf_1649</name>
</gene>
<dbReference type="STRING" id="690850.Desaf_1649"/>
<dbReference type="GO" id="GO:0000155">
    <property type="term" value="F:phosphorelay sensor kinase activity"/>
    <property type="evidence" value="ECO:0007669"/>
    <property type="project" value="InterPro"/>
</dbReference>
<accession>F3Z1F4</accession>
<evidence type="ECO:0000259" key="4">
    <source>
        <dbReference type="PROSITE" id="PS50109"/>
    </source>
</evidence>
<dbReference type="InterPro" id="IPR013655">
    <property type="entry name" value="PAS_fold_3"/>
</dbReference>
<evidence type="ECO:0000259" key="5">
    <source>
        <dbReference type="PROSITE" id="PS50110"/>
    </source>
</evidence>
<dbReference type="CDD" id="cd00130">
    <property type="entry name" value="PAS"/>
    <property type="match status" value="1"/>
</dbReference>
<dbReference type="InterPro" id="IPR036097">
    <property type="entry name" value="HisK_dim/P_sf"/>
</dbReference>
<evidence type="ECO:0000259" key="6">
    <source>
        <dbReference type="PROSITE" id="PS50112"/>
    </source>
</evidence>
<evidence type="ECO:0000256" key="3">
    <source>
        <dbReference type="PROSITE-ProRule" id="PRU00169"/>
    </source>
</evidence>
<dbReference type="HOGENOM" id="CLU_407552_0_0_7"/>
<dbReference type="Gene3D" id="1.10.287.130">
    <property type="match status" value="1"/>
</dbReference>
<dbReference type="Gene3D" id="3.30.450.20">
    <property type="entry name" value="PAS domain"/>
    <property type="match status" value="1"/>
</dbReference>
<dbReference type="Pfam" id="PF08447">
    <property type="entry name" value="PAS_3"/>
    <property type="match status" value="1"/>
</dbReference>
<dbReference type="GO" id="GO:0043709">
    <property type="term" value="P:cell adhesion involved in single-species biofilm formation"/>
    <property type="evidence" value="ECO:0007669"/>
    <property type="project" value="TreeGrafter"/>
</dbReference>
<dbReference type="SUPFAM" id="SSF55874">
    <property type="entry name" value="ATPase domain of HSP90 chaperone/DNA topoisomerase II/histidine kinase"/>
    <property type="match status" value="1"/>
</dbReference>
<keyword evidence="9" id="KW-1185">Reference proteome</keyword>
<dbReference type="Gene3D" id="3.30.70.270">
    <property type="match status" value="1"/>
</dbReference>
<dbReference type="RefSeq" id="WP_014259752.1">
    <property type="nucleotide sequence ID" value="NC_016629.1"/>
</dbReference>
<dbReference type="SMART" id="SM00267">
    <property type="entry name" value="GGDEF"/>
    <property type="match status" value="1"/>
</dbReference>
<dbReference type="Gene3D" id="3.40.50.2300">
    <property type="match status" value="1"/>
</dbReference>
<dbReference type="InterPro" id="IPR050469">
    <property type="entry name" value="Diguanylate_Cyclase"/>
</dbReference>
<dbReference type="Pfam" id="PF02518">
    <property type="entry name" value="HATPase_c"/>
    <property type="match status" value="1"/>
</dbReference>
<dbReference type="CDD" id="cd01949">
    <property type="entry name" value="GGDEF"/>
    <property type="match status" value="1"/>
</dbReference>
<dbReference type="InterPro" id="IPR000014">
    <property type="entry name" value="PAS"/>
</dbReference>
<feature type="domain" description="GGDEF" evidence="7">
    <location>
        <begin position="524"/>
        <end position="661"/>
    </location>
</feature>
<dbReference type="InterPro" id="IPR001789">
    <property type="entry name" value="Sig_transdc_resp-reg_receiver"/>
</dbReference>
<dbReference type="SMART" id="SM00448">
    <property type="entry name" value="REC"/>
    <property type="match status" value="1"/>
</dbReference>
<dbReference type="SUPFAM" id="SSF52172">
    <property type="entry name" value="CheY-like"/>
    <property type="match status" value="1"/>
</dbReference>
<dbReference type="AlphaFoldDB" id="F3Z1F4"/>
<dbReference type="InterPro" id="IPR011006">
    <property type="entry name" value="CheY-like_superfamily"/>
</dbReference>
<dbReference type="PROSITE" id="PS50887">
    <property type="entry name" value="GGDEF"/>
    <property type="match status" value="1"/>
</dbReference>
<dbReference type="CDD" id="cd00156">
    <property type="entry name" value="REC"/>
    <property type="match status" value="1"/>
</dbReference>
<evidence type="ECO:0000313" key="8">
    <source>
        <dbReference type="EMBL" id="EGJ49985.1"/>
    </source>
</evidence>
<dbReference type="SUPFAM" id="SSF55073">
    <property type="entry name" value="Nucleotide cyclase"/>
    <property type="match status" value="1"/>
</dbReference>
<dbReference type="SMART" id="SM00091">
    <property type="entry name" value="PAS"/>
    <property type="match status" value="1"/>
</dbReference>
<dbReference type="KEGG" id="daf:Desaf_1649"/>
<feature type="domain" description="Histidine kinase" evidence="4">
    <location>
        <begin position="274"/>
        <end position="475"/>
    </location>
</feature>
<dbReference type="EMBL" id="CP003221">
    <property type="protein sequence ID" value="EGJ49985.1"/>
    <property type="molecule type" value="Genomic_DNA"/>
</dbReference>
<feature type="domain" description="PAS" evidence="6">
    <location>
        <begin position="134"/>
        <end position="206"/>
    </location>
</feature>
<dbReference type="InterPro" id="IPR035965">
    <property type="entry name" value="PAS-like_dom_sf"/>
</dbReference>